<comment type="caution">
    <text evidence="5">The sequence shown here is derived from an EMBL/GenBank/DDBJ whole genome shotgun (WGS) entry which is preliminary data.</text>
</comment>
<dbReference type="Pfam" id="PF13377">
    <property type="entry name" value="Peripla_BP_3"/>
    <property type="match status" value="1"/>
</dbReference>
<evidence type="ECO:0000259" key="4">
    <source>
        <dbReference type="PROSITE" id="PS50932"/>
    </source>
</evidence>
<keyword evidence="1" id="KW-0805">Transcription regulation</keyword>
<dbReference type="Gene3D" id="3.40.50.2300">
    <property type="match status" value="2"/>
</dbReference>
<proteinExistence type="predicted"/>
<feature type="domain" description="HTH lacI-type" evidence="4">
    <location>
        <begin position="29"/>
        <end position="83"/>
    </location>
</feature>
<dbReference type="eggNOG" id="COG1609">
    <property type="taxonomic scope" value="Bacteria"/>
</dbReference>
<dbReference type="InterPro" id="IPR028082">
    <property type="entry name" value="Peripla_BP_I"/>
</dbReference>
<dbReference type="CDD" id="cd01392">
    <property type="entry name" value="HTH_LacI"/>
    <property type="match status" value="1"/>
</dbReference>
<dbReference type="AlphaFoldDB" id="A0A087DNB8"/>
<dbReference type="SUPFAM" id="SSF53822">
    <property type="entry name" value="Periplasmic binding protein-like I"/>
    <property type="match status" value="1"/>
</dbReference>
<dbReference type="Pfam" id="PF00356">
    <property type="entry name" value="LacI"/>
    <property type="match status" value="1"/>
</dbReference>
<sequence>MGETEAGEVWRPVVYWRMMERKQQGKRAPVIKDVAALAEVSVSTVSRYLNDSPKLSDDARARIAHAIALLGYRPSRVARGLVTSAMKSIAVLSSNTTLYGSAMTIQGVEDEARAHGYPVTIAKLDGGSTEALRASVDMVMDFNPSGVVVLNYDAAAHEALGMLPDVVAKIAIAGDRVEGVARLDQIDLCENRAGRELTEYLLGLGHATVTHVTIPGGGGGYSRTAGWEEALRAAGRPIPDVLHCTWDPKDARAIGRRLAHGDAAARGDAGAARRATAVFAGNDEIAMGIIRGLADEGVRVPEDVSVVGFDDHPLADVWSPAITTCRQDFAAAGRRAAALLIERIETAVPGQGAPDDPGVSDLSGVSGADMPPRFVELPGELVIRASAAAPRV</sequence>
<evidence type="ECO:0000313" key="6">
    <source>
        <dbReference type="Proteomes" id="UP000029004"/>
    </source>
</evidence>
<keyword evidence="2" id="KW-0238">DNA-binding</keyword>
<gene>
    <name evidence="5" type="ORF">BSTEL_1929</name>
</gene>
<protein>
    <submittedName>
        <fullName evidence="5">LacI family transcriptional regulator</fullName>
    </submittedName>
</protein>
<keyword evidence="6" id="KW-1185">Reference proteome</keyword>
<organism evidence="5 6">
    <name type="scientific">Bifidobacterium stellenboschense</name>
    <dbReference type="NCBI Taxonomy" id="762211"/>
    <lineage>
        <taxon>Bacteria</taxon>
        <taxon>Bacillati</taxon>
        <taxon>Actinomycetota</taxon>
        <taxon>Actinomycetes</taxon>
        <taxon>Bifidobacteriales</taxon>
        <taxon>Bifidobacteriaceae</taxon>
        <taxon>Bifidobacterium</taxon>
    </lineage>
</organism>
<dbReference type="PANTHER" id="PTHR30146:SF109">
    <property type="entry name" value="HTH-TYPE TRANSCRIPTIONAL REGULATOR GALS"/>
    <property type="match status" value="1"/>
</dbReference>
<dbReference type="PROSITE" id="PS50932">
    <property type="entry name" value="HTH_LACI_2"/>
    <property type="match status" value="1"/>
</dbReference>
<evidence type="ECO:0000256" key="1">
    <source>
        <dbReference type="ARBA" id="ARBA00023015"/>
    </source>
</evidence>
<dbReference type="GO" id="GO:0003700">
    <property type="term" value="F:DNA-binding transcription factor activity"/>
    <property type="evidence" value="ECO:0007669"/>
    <property type="project" value="TreeGrafter"/>
</dbReference>
<dbReference type="STRING" id="762211.BSTEL_1929"/>
<dbReference type="InterPro" id="IPR000843">
    <property type="entry name" value="HTH_LacI"/>
</dbReference>
<dbReference type="InterPro" id="IPR010982">
    <property type="entry name" value="Lambda_DNA-bd_dom_sf"/>
</dbReference>
<evidence type="ECO:0000256" key="3">
    <source>
        <dbReference type="ARBA" id="ARBA00023163"/>
    </source>
</evidence>
<dbReference type="SUPFAM" id="SSF47413">
    <property type="entry name" value="lambda repressor-like DNA-binding domains"/>
    <property type="match status" value="1"/>
</dbReference>
<evidence type="ECO:0000256" key="2">
    <source>
        <dbReference type="ARBA" id="ARBA00023125"/>
    </source>
</evidence>
<dbReference type="GO" id="GO:0000976">
    <property type="term" value="F:transcription cis-regulatory region binding"/>
    <property type="evidence" value="ECO:0007669"/>
    <property type="project" value="TreeGrafter"/>
</dbReference>
<evidence type="ECO:0000313" key="5">
    <source>
        <dbReference type="EMBL" id="KFI97018.1"/>
    </source>
</evidence>
<dbReference type="Gene3D" id="1.10.260.40">
    <property type="entry name" value="lambda repressor-like DNA-binding domains"/>
    <property type="match status" value="1"/>
</dbReference>
<accession>A0A087DNB8</accession>
<name>A0A087DNB8_9BIFI</name>
<keyword evidence="3" id="KW-0804">Transcription</keyword>
<dbReference type="PROSITE" id="PS00356">
    <property type="entry name" value="HTH_LACI_1"/>
    <property type="match status" value="1"/>
</dbReference>
<dbReference type="EMBL" id="JGZP01000014">
    <property type="protein sequence ID" value="KFI97018.1"/>
    <property type="molecule type" value="Genomic_DNA"/>
</dbReference>
<dbReference type="SMART" id="SM00354">
    <property type="entry name" value="HTH_LACI"/>
    <property type="match status" value="1"/>
</dbReference>
<dbReference type="InterPro" id="IPR046335">
    <property type="entry name" value="LacI/GalR-like_sensor"/>
</dbReference>
<dbReference type="Proteomes" id="UP000029004">
    <property type="component" value="Unassembled WGS sequence"/>
</dbReference>
<dbReference type="PANTHER" id="PTHR30146">
    <property type="entry name" value="LACI-RELATED TRANSCRIPTIONAL REPRESSOR"/>
    <property type="match status" value="1"/>
</dbReference>
<reference evidence="5 6" key="1">
    <citation type="submission" date="2014-03" db="EMBL/GenBank/DDBJ databases">
        <title>Genomics of Bifidobacteria.</title>
        <authorList>
            <person name="Ventura M."/>
            <person name="Milani C."/>
            <person name="Lugli G.A."/>
        </authorList>
    </citation>
    <scope>NUCLEOTIDE SEQUENCE [LARGE SCALE GENOMIC DNA]</scope>
    <source>
        <strain evidence="5 6">DSM 23968</strain>
    </source>
</reference>